<evidence type="ECO:0000256" key="1">
    <source>
        <dbReference type="ARBA" id="ARBA00001946"/>
    </source>
</evidence>
<dbReference type="InterPro" id="IPR040442">
    <property type="entry name" value="Pyrv_kinase-like_dom_sf"/>
</dbReference>
<accession>A0ABS3KII0</accession>
<dbReference type="SUPFAM" id="SSF51621">
    <property type="entry name" value="Phosphoenolpyruvate/pyruvate domain"/>
    <property type="match status" value="1"/>
</dbReference>
<dbReference type="PANTHER" id="PTHR32308:SF0">
    <property type="entry name" value="HPCH_HPAI ALDOLASE_CITRATE LYASE DOMAIN-CONTAINING PROTEIN"/>
    <property type="match status" value="1"/>
</dbReference>
<dbReference type="Pfam" id="PF03328">
    <property type="entry name" value="HpcH_HpaI"/>
    <property type="match status" value="1"/>
</dbReference>
<keyword evidence="4" id="KW-0460">Magnesium</keyword>
<keyword evidence="7" id="KW-1185">Reference proteome</keyword>
<keyword evidence="3" id="KW-0479">Metal-binding</keyword>
<name>A0ABS3KII0_9PROT</name>
<dbReference type="Gene3D" id="3.20.20.60">
    <property type="entry name" value="Phosphoenolpyruvate-binding domains"/>
    <property type="match status" value="1"/>
</dbReference>
<protein>
    <submittedName>
        <fullName evidence="6">CoA ester lyase</fullName>
    </submittedName>
</protein>
<organism evidence="6 7">
    <name type="scientific">Roseomonas marmotae</name>
    <dbReference type="NCBI Taxonomy" id="2768161"/>
    <lineage>
        <taxon>Bacteria</taxon>
        <taxon>Pseudomonadati</taxon>
        <taxon>Pseudomonadota</taxon>
        <taxon>Alphaproteobacteria</taxon>
        <taxon>Acetobacterales</taxon>
        <taxon>Roseomonadaceae</taxon>
        <taxon>Roseomonas</taxon>
    </lineage>
</organism>
<dbReference type="GO" id="GO:0016829">
    <property type="term" value="F:lyase activity"/>
    <property type="evidence" value="ECO:0007669"/>
    <property type="project" value="UniProtKB-KW"/>
</dbReference>
<dbReference type="EMBL" id="JACTNF010000053">
    <property type="protein sequence ID" value="MBO1077232.1"/>
    <property type="molecule type" value="Genomic_DNA"/>
</dbReference>
<dbReference type="PIRSF" id="PIRSF015582">
    <property type="entry name" value="Cit_lyase_B"/>
    <property type="match status" value="1"/>
</dbReference>
<sequence length="288" mass="29934">MEGVRAATWRSMLYVPASVPRFIAKAAGAGADAIILDLEDGVPANAKTEAREALAGAVATCRAGGADVLVRINRPLRLAVPDLEAAMAAGADGVLVTKVTGAEHLALLAELLDELEIEHPRARPAMVVPLIETPRAALRMEEIAAAPRVAGMLVGAEDLAAECGSAADDPLIVDIKRRMVLAAASAGIAPLGTLGSVADFRDADRVRRVAEEARRSGFVGASCVHPALVAVLNGAFSPGEAELDLARRQLAAAEAAALEKRGAFQVDGRMVDEPILRRARRLLATARG</sequence>
<reference evidence="6 7" key="1">
    <citation type="submission" date="2020-09" db="EMBL/GenBank/DDBJ databases">
        <title>Roseomonas.</title>
        <authorList>
            <person name="Zhu W."/>
        </authorList>
    </citation>
    <scope>NUCLEOTIDE SEQUENCE [LARGE SCALE GENOMIC DNA]</scope>
    <source>
        <strain evidence="6 7">1311</strain>
    </source>
</reference>
<comment type="similarity">
    <text evidence="2">Belongs to the HpcH/HpaI aldolase family.</text>
</comment>
<evidence type="ECO:0000256" key="2">
    <source>
        <dbReference type="ARBA" id="ARBA00005568"/>
    </source>
</evidence>
<evidence type="ECO:0000256" key="4">
    <source>
        <dbReference type="ARBA" id="ARBA00022842"/>
    </source>
</evidence>
<gene>
    <name evidence="6" type="ORF">IAI60_21785</name>
</gene>
<keyword evidence="6" id="KW-0456">Lyase</keyword>
<evidence type="ECO:0000313" key="6">
    <source>
        <dbReference type="EMBL" id="MBO1077232.1"/>
    </source>
</evidence>
<evidence type="ECO:0000259" key="5">
    <source>
        <dbReference type="Pfam" id="PF03328"/>
    </source>
</evidence>
<evidence type="ECO:0000313" key="7">
    <source>
        <dbReference type="Proteomes" id="UP001518990"/>
    </source>
</evidence>
<feature type="domain" description="HpcH/HpaI aldolase/citrate lyase" evidence="5">
    <location>
        <begin position="10"/>
        <end position="226"/>
    </location>
</feature>
<dbReference type="InterPro" id="IPR015813">
    <property type="entry name" value="Pyrv/PenolPyrv_kinase-like_dom"/>
</dbReference>
<dbReference type="InterPro" id="IPR005000">
    <property type="entry name" value="Aldolase/citrate-lyase_domain"/>
</dbReference>
<evidence type="ECO:0000256" key="3">
    <source>
        <dbReference type="ARBA" id="ARBA00022723"/>
    </source>
</evidence>
<comment type="caution">
    <text evidence="6">The sequence shown here is derived from an EMBL/GenBank/DDBJ whole genome shotgun (WGS) entry which is preliminary data.</text>
</comment>
<dbReference type="PANTHER" id="PTHR32308">
    <property type="entry name" value="LYASE BETA SUBUNIT, PUTATIVE (AFU_ORTHOLOGUE AFUA_4G13030)-RELATED"/>
    <property type="match status" value="1"/>
</dbReference>
<comment type="cofactor">
    <cofactor evidence="1">
        <name>Mg(2+)</name>
        <dbReference type="ChEBI" id="CHEBI:18420"/>
    </cofactor>
</comment>
<proteinExistence type="inferred from homology"/>
<dbReference type="Proteomes" id="UP001518990">
    <property type="component" value="Unassembled WGS sequence"/>
</dbReference>
<dbReference type="InterPro" id="IPR011206">
    <property type="entry name" value="Citrate_lyase_beta/mcl1/mcl2"/>
</dbReference>